<name>A0AAV8VHR8_9CUCU</name>
<keyword evidence="3" id="KW-1185">Reference proteome</keyword>
<dbReference type="SUPFAM" id="SSF56219">
    <property type="entry name" value="DNase I-like"/>
    <property type="match status" value="1"/>
</dbReference>
<dbReference type="Proteomes" id="UP001159042">
    <property type="component" value="Unassembled WGS sequence"/>
</dbReference>
<keyword evidence="1" id="KW-0175">Coiled coil</keyword>
<comment type="caution">
    <text evidence="2">The sequence shown here is derived from an EMBL/GenBank/DDBJ whole genome shotgun (WGS) entry which is preliminary data.</text>
</comment>
<proteinExistence type="predicted"/>
<dbReference type="AlphaFoldDB" id="A0AAV8VHR8"/>
<reference evidence="2 3" key="1">
    <citation type="journal article" date="2023" name="Insect Mol. Biol.">
        <title>Genome sequencing provides insights into the evolution of gene families encoding plant cell wall-degrading enzymes in longhorned beetles.</title>
        <authorList>
            <person name="Shin N.R."/>
            <person name="Okamura Y."/>
            <person name="Kirsch R."/>
            <person name="Pauchet Y."/>
        </authorList>
    </citation>
    <scope>NUCLEOTIDE SEQUENCE [LARGE SCALE GENOMIC DNA]</scope>
    <source>
        <strain evidence="2">EAD_L_NR</strain>
    </source>
</reference>
<dbReference type="InterPro" id="IPR036691">
    <property type="entry name" value="Endo/exonu/phosph_ase_sf"/>
</dbReference>
<dbReference type="Gene3D" id="3.60.10.10">
    <property type="entry name" value="Endonuclease/exonuclease/phosphatase"/>
    <property type="match status" value="1"/>
</dbReference>
<protein>
    <recommendedName>
        <fullName evidence="4">Endonuclease/exonuclease/phosphatase domain-containing protein</fullName>
    </recommendedName>
</protein>
<accession>A0AAV8VHR8</accession>
<gene>
    <name evidence="2" type="ORF">NQ315_002690</name>
</gene>
<sequence>MKSSIRCIQANLQHAKAATYVLSRRFKEEQLDIAFIQEPWTSNTDRVNGLGNISEAGQRPAVTYRDVRGTDWGGYKISLQSELRTSLTTIKNRDEIDIANGQICSAIISAYHENTPLKTKQDNRGASWWNKKLDKKRKEVRRLFNRAKNSGNWDQYRSALTDYNKEIRRAKRESWRRFCESIKDVPRSTRIHKILSRSPVGECGSIKRPDGSYTDSGMETLQLLALNHFPGSLSLDDEQGTTPVAHDPYPGCREALRRAFQLRGVPDAAIPTLRASLSKNTQKQYNSTFVKWWKWCNDRKTSQL</sequence>
<dbReference type="EMBL" id="JANEYG010000087">
    <property type="protein sequence ID" value="KAJ8913784.1"/>
    <property type="molecule type" value="Genomic_DNA"/>
</dbReference>
<evidence type="ECO:0000256" key="1">
    <source>
        <dbReference type="SAM" id="Coils"/>
    </source>
</evidence>
<evidence type="ECO:0000313" key="3">
    <source>
        <dbReference type="Proteomes" id="UP001159042"/>
    </source>
</evidence>
<evidence type="ECO:0008006" key="4">
    <source>
        <dbReference type="Google" id="ProtNLM"/>
    </source>
</evidence>
<evidence type="ECO:0000313" key="2">
    <source>
        <dbReference type="EMBL" id="KAJ8913784.1"/>
    </source>
</evidence>
<organism evidence="2 3">
    <name type="scientific">Exocentrus adspersus</name>
    <dbReference type="NCBI Taxonomy" id="1586481"/>
    <lineage>
        <taxon>Eukaryota</taxon>
        <taxon>Metazoa</taxon>
        <taxon>Ecdysozoa</taxon>
        <taxon>Arthropoda</taxon>
        <taxon>Hexapoda</taxon>
        <taxon>Insecta</taxon>
        <taxon>Pterygota</taxon>
        <taxon>Neoptera</taxon>
        <taxon>Endopterygota</taxon>
        <taxon>Coleoptera</taxon>
        <taxon>Polyphaga</taxon>
        <taxon>Cucujiformia</taxon>
        <taxon>Chrysomeloidea</taxon>
        <taxon>Cerambycidae</taxon>
        <taxon>Lamiinae</taxon>
        <taxon>Acanthocinini</taxon>
        <taxon>Exocentrus</taxon>
    </lineage>
</organism>
<feature type="coiled-coil region" evidence="1">
    <location>
        <begin position="130"/>
        <end position="173"/>
    </location>
</feature>